<accession>A0A3A9JJ77</accession>
<reference evidence="1 4" key="1">
    <citation type="submission" date="2018-09" db="EMBL/GenBank/DDBJ databases">
        <title>Roseomonas sp. nov., isolated from feces of Tibetan antelopes in the Qinghai-Tibet plateau, China.</title>
        <authorList>
            <person name="Tian Z."/>
        </authorList>
    </citation>
    <scope>NUCLEOTIDE SEQUENCE [LARGE SCALE GENOMIC DNA]</scope>
    <source>
        <strain evidence="2 3">Z23</strain>
        <strain evidence="1 4">Z24</strain>
    </source>
</reference>
<proteinExistence type="predicted"/>
<dbReference type="AlphaFoldDB" id="A0A3A9JJ77"/>
<keyword evidence="3" id="KW-1185">Reference proteome</keyword>
<gene>
    <name evidence="1" type="ORF">D6Z83_07565</name>
    <name evidence="2" type="ORF">EBE87_20290</name>
</gene>
<dbReference type="Proteomes" id="UP000278036">
    <property type="component" value="Unassembled WGS sequence"/>
</dbReference>
<comment type="caution">
    <text evidence="1">The sequence shown here is derived from an EMBL/GenBank/DDBJ whole genome shotgun (WGS) entry which is preliminary data.</text>
</comment>
<dbReference type="RefSeq" id="WP_120637722.1">
    <property type="nucleotide sequence ID" value="NZ_RAQU01000031.1"/>
</dbReference>
<dbReference type="Proteomes" id="UP000274097">
    <property type="component" value="Unassembled WGS sequence"/>
</dbReference>
<dbReference type="EMBL" id="RFLX01000019">
    <property type="protein sequence ID" value="RMI19491.1"/>
    <property type="molecule type" value="Genomic_DNA"/>
</dbReference>
<name>A0A3A9JJ77_9PROT</name>
<dbReference type="InParanoid" id="A0A3A9JJ77"/>
<evidence type="ECO:0000313" key="1">
    <source>
        <dbReference type="EMBL" id="RKK04823.1"/>
    </source>
</evidence>
<sequence>MSGSLRVVLNDAVFRASIPETAKQLDDVPKVARAAGMEGAQGLVKVITVHVPAFTLPAEPSGLQAYTWPLDGVLTIPAAMLTTANIGYVSGVLQVGDGVVRIVRDDSGPIRAEVPGHNATRGPGAQISILLGPDGFGGVVPYISGGTARLD</sequence>
<evidence type="ECO:0000313" key="4">
    <source>
        <dbReference type="Proteomes" id="UP000278036"/>
    </source>
</evidence>
<organism evidence="1 4">
    <name type="scientific">Teichococcus wenyumeiae</name>
    <dbReference type="NCBI Taxonomy" id="2478470"/>
    <lineage>
        <taxon>Bacteria</taxon>
        <taxon>Pseudomonadati</taxon>
        <taxon>Pseudomonadota</taxon>
        <taxon>Alphaproteobacteria</taxon>
        <taxon>Acetobacterales</taxon>
        <taxon>Roseomonadaceae</taxon>
        <taxon>Roseomonas</taxon>
    </lineage>
</organism>
<evidence type="ECO:0000313" key="2">
    <source>
        <dbReference type="EMBL" id="RMI19491.1"/>
    </source>
</evidence>
<protein>
    <submittedName>
        <fullName evidence="1">Uncharacterized protein</fullName>
    </submittedName>
</protein>
<evidence type="ECO:0000313" key="3">
    <source>
        <dbReference type="Proteomes" id="UP000274097"/>
    </source>
</evidence>
<dbReference type="EMBL" id="RAQU01000031">
    <property type="protein sequence ID" value="RKK04823.1"/>
    <property type="molecule type" value="Genomic_DNA"/>
</dbReference>